<dbReference type="InterPro" id="IPR011042">
    <property type="entry name" value="6-blade_b-propeller_TolB-like"/>
</dbReference>
<evidence type="ECO:0000313" key="3">
    <source>
        <dbReference type="EMBL" id="SFF98368.1"/>
    </source>
</evidence>
<dbReference type="OrthoDB" id="9768084at2"/>
<dbReference type="PANTHER" id="PTHR40274">
    <property type="entry name" value="VIRGINIAMYCIN B LYASE"/>
    <property type="match status" value="1"/>
</dbReference>
<dbReference type="STRING" id="35752.SAMN05421541_13825"/>
<dbReference type="SUPFAM" id="SSF63829">
    <property type="entry name" value="Calcium-dependent phosphotriesterase"/>
    <property type="match status" value="1"/>
</dbReference>
<evidence type="ECO:0000259" key="2">
    <source>
        <dbReference type="Pfam" id="PF08450"/>
    </source>
</evidence>
<dbReference type="RefSeq" id="WP_093622363.1">
    <property type="nucleotide sequence ID" value="NZ_BOMT01000022.1"/>
</dbReference>
<name>A0A1I2N4L0_9ACTN</name>
<feature type="domain" description="SMP-30/Gluconolactonase/LRE-like region" evidence="2">
    <location>
        <begin position="124"/>
        <end position="242"/>
    </location>
</feature>
<dbReference type="EMBL" id="FONV01000038">
    <property type="protein sequence ID" value="SFF98368.1"/>
    <property type="molecule type" value="Genomic_DNA"/>
</dbReference>
<reference evidence="3 4" key="1">
    <citation type="submission" date="2016-10" db="EMBL/GenBank/DDBJ databases">
        <authorList>
            <person name="de Groot N.N."/>
        </authorList>
    </citation>
    <scope>NUCLEOTIDE SEQUENCE [LARGE SCALE GENOMIC DNA]</scope>
    <source>
        <strain evidence="3 4">DSM 43019</strain>
    </source>
</reference>
<sequence length="322" mass="32919">MRKSAIAAAVAGAVAVTVLNTGTGSAAVVRGQADALRSRVALHLDLAAGQMPENVVLGPDGTAYVTFAGARQVAAIDRTGRIRVLATLAAPADGGVHTPALGFALTTGIVRQADGTLYFLYASGEAASTGLYRLRPGGAPQRIAALPATGLPNGLAFDEHTRTFYVTDSVLGTISAVSETGGRASVWSSAPELASTGFLGVNGIKVRDGAVWVTNLDKGTLLRITMRHGRADRIEVRASGLTGIDDFAFAGKGTDDVIAAIVGQNTVAGIDRTGRATTLLTAADGLQNPTSVAVRGSHAYVTSAAYLTSTDPNLIIATLPRR</sequence>
<proteinExistence type="predicted"/>
<keyword evidence="1" id="KW-0732">Signal</keyword>
<dbReference type="InterPro" id="IPR051344">
    <property type="entry name" value="Vgb"/>
</dbReference>
<feature type="chain" id="PRO_5011675878" evidence="1">
    <location>
        <begin position="27"/>
        <end position="322"/>
    </location>
</feature>
<protein>
    <submittedName>
        <fullName evidence="3">Sugar lactone lactonase YvrE</fullName>
    </submittedName>
</protein>
<dbReference type="Gene3D" id="2.120.10.30">
    <property type="entry name" value="TolB, C-terminal domain"/>
    <property type="match status" value="1"/>
</dbReference>
<feature type="signal peptide" evidence="1">
    <location>
        <begin position="1"/>
        <end position="26"/>
    </location>
</feature>
<organism evidence="3 4">
    <name type="scientific">Actinoplanes philippinensis</name>
    <dbReference type="NCBI Taxonomy" id="35752"/>
    <lineage>
        <taxon>Bacteria</taxon>
        <taxon>Bacillati</taxon>
        <taxon>Actinomycetota</taxon>
        <taxon>Actinomycetes</taxon>
        <taxon>Micromonosporales</taxon>
        <taxon>Micromonosporaceae</taxon>
        <taxon>Actinoplanes</taxon>
    </lineage>
</organism>
<dbReference type="AlphaFoldDB" id="A0A1I2N4L0"/>
<evidence type="ECO:0000313" key="4">
    <source>
        <dbReference type="Proteomes" id="UP000199645"/>
    </source>
</evidence>
<dbReference type="Proteomes" id="UP000199645">
    <property type="component" value="Unassembled WGS sequence"/>
</dbReference>
<accession>A0A1I2N4L0</accession>
<gene>
    <name evidence="3" type="ORF">SAMN05421541_13825</name>
</gene>
<keyword evidence="4" id="KW-1185">Reference proteome</keyword>
<dbReference type="InterPro" id="IPR013658">
    <property type="entry name" value="SGL"/>
</dbReference>
<dbReference type="Pfam" id="PF08450">
    <property type="entry name" value="SGL"/>
    <property type="match status" value="1"/>
</dbReference>
<dbReference type="PANTHER" id="PTHR40274:SF4">
    <property type="entry name" value="BLL1406 PROTEIN"/>
    <property type="match status" value="1"/>
</dbReference>
<evidence type="ECO:0000256" key="1">
    <source>
        <dbReference type="SAM" id="SignalP"/>
    </source>
</evidence>